<dbReference type="RefSeq" id="WP_116059453.1">
    <property type="nucleotide sequence ID" value="NZ_QRDZ01000003.1"/>
</dbReference>
<protein>
    <submittedName>
        <fullName evidence="2">Acetyltransferase-like isoleucine patch superfamily enzyme</fullName>
    </submittedName>
</protein>
<dbReference type="Pfam" id="PF00535">
    <property type="entry name" value="Glycos_transf_2"/>
    <property type="match status" value="1"/>
</dbReference>
<feature type="domain" description="Glycosyltransferase 2-like" evidence="1">
    <location>
        <begin position="204"/>
        <end position="314"/>
    </location>
</feature>
<organism evidence="2 3">
    <name type="scientific">Cohnella phaseoli</name>
    <dbReference type="NCBI Taxonomy" id="456490"/>
    <lineage>
        <taxon>Bacteria</taxon>
        <taxon>Bacillati</taxon>
        <taxon>Bacillota</taxon>
        <taxon>Bacilli</taxon>
        <taxon>Bacillales</taxon>
        <taxon>Paenibacillaceae</taxon>
        <taxon>Cohnella</taxon>
    </lineage>
</organism>
<dbReference type="CDD" id="cd04647">
    <property type="entry name" value="LbH_MAT_like"/>
    <property type="match status" value="1"/>
</dbReference>
<dbReference type="InterPro" id="IPR011004">
    <property type="entry name" value="Trimer_LpxA-like_sf"/>
</dbReference>
<dbReference type="AlphaFoldDB" id="A0A3D9KJG9"/>
<keyword evidence="2" id="KW-0808">Transferase</keyword>
<dbReference type="InterPro" id="IPR001173">
    <property type="entry name" value="Glyco_trans_2-like"/>
</dbReference>
<evidence type="ECO:0000259" key="1">
    <source>
        <dbReference type="Pfam" id="PF00535"/>
    </source>
</evidence>
<gene>
    <name evidence="2" type="ORF">DFP98_103175</name>
</gene>
<dbReference type="InterPro" id="IPR029044">
    <property type="entry name" value="Nucleotide-diphossugar_trans"/>
</dbReference>
<dbReference type="SUPFAM" id="SSF51161">
    <property type="entry name" value="Trimeric LpxA-like enzymes"/>
    <property type="match status" value="1"/>
</dbReference>
<dbReference type="Pfam" id="PF00132">
    <property type="entry name" value="Hexapep"/>
    <property type="match status" value="1"/>
</dbReference>
<sequence>MDNGHRPANLYSLGEGARLDASGMIYGAEEIAIGREAMISSGYRLIVTSTVSGIRPKLIIGDGVQADIGLNVTAEHHVELESSVWCGPYVVLSDADAEFRKTGLPVYKQGIRESGGSSKKLIVGEGTYLGPYAVVEGAVTIGKGCVVGAGSVVRADVPDYSVVSGVPARIERIFDTVAEDWIAVESEREVADVLRRRREHPLLSICIPTYNRAKELEQCLEAVLPQTSMNGLIEVCVSDNASDDGTAALLARYVMKHPQLRTIRQPENIGGERNYLEILKFAKGKYAKLHGDDDYFVPGAVQPILYALLHKRTRFLFIDVLRNDGTVETMEGMDTLVRELSLASGFITSIVVERTAVLSLSEPDRFIGTSLNHIYWLLELLRTDPRFSLLKLSMFSYEFNAPRGYNYGDAAIRGYLEILRHFVGRGLSEEVYAAEKKIVLDRFVLPRLEMMIEAGMDFDYGGFEAVFTEHYEQESYYDSYLAEVRRIVGLRDRG</sequence>
<accession>A0A3D9KJG9</accession>
<dbReference type="CDD" id="cd00761">
    <property type="entry name" value="Glyco_tranf_GTA_type"/>
    <property type="match status" value="1"/>
</dbReference>
<dbReference type="Proteomes" id="UP000256977">
    <property type="component" value="Unassembled WGS sequence"/>
</dbReference>
<dbReference type="InterPro" id="IPR051159">
    <property type="entry name" value="Hexapeptide_acetyltransf"/>
</dbReference>
<name>A0A3D9KJG9_9BACL</name>
<evidence type="ECO:0000313" key="3">
    <source>
        <dbReference type="Proteomes" id="UP000256977"/>
    </source>
</evidence>
<dbReference type="OrthoDB" id="2053790at2"/>
<evidence type="ECO:0000313" key="2">
    <source>
        <dbReference type="EMBL" id="RED86322.1"/>
    </source>
</evidence>
<keyword evidence="3" id="KW-1185">Reference proteome</keyword>
<dbReference type="InterPro" id="IPR001451">
    <property type="entry name" value="Hexapep"/>
</dbReference>
<reference evidence="2 3" key="1">
    <citation type="submission" date="2018-07" db="EMBL/GenBank/DDBJ databases">
        <title>Genomic Encyclopedia of Type Strains, Phase III (KMG-III): the genomes of soil and plant-associated and newly described type strains.</title>
        <authorList>
            <person name="Whitman W."/>
        </authorList>
    </citation>
    <scope>NUCLEOTIDE SEQUENCE [LARGE SCALE GENOMIC DNA]</scope>
    <source>
        <strain evidence="2 3">CECT 7287</strain>
    </source>
</reference>
<dbReference type="SUPFAM" id="SSF53448">
    <property type="entry name" value="Nucleotide-diphospho-sugar transferases"/>
    <property type="match status" value="1"/>
</dbReference>
<dbReference type="PANTHER" id="PTHR23416">
    <property type="entry name" value="SIALIC ACID SYNTHASE-RELATED"/>
    <property type="match status" value="1"/>
</dbReference>
<proteinExistence type="predicted"/>
<dbReference type="Gene3D" id="3.90.550.10">
    <property type="entry name" value="Spore Coat Polysaccharide Biosynthesis Protein SpsA, Chain A"/>
    <property type="match status" value="1"/>
</dbReference>
<dbReference type="EMBL" id="QRDZ01000003">
    <property type="protein sequence ID" value="RED86322.1"/>
    <property type="molecule type" value="Genomic_DNA"/>
</dbReference>
<dbReference type="GO" id="GO:0016740">
    <property type="term" value="F:transferase activity"/>
    <property type="evidence" value="ECO:0007669"/>
    <property type="project" value="UniProtKB-KW"/>
</dbReference>
<comment type="caution">
    <text evidence="2">The sequence shown here is derived from an EMBL/GenBank/DDBJ whole genome shotgun (WGS) entry which is preliminary data.</text>
</comment>
<dbReference type="Gene3D" id="2.160.10.10">
    <property type="entry name" value="Hexapeptide repeat proteins"/>
    <property type="match status" value="1"/>
</dbReference>